<protein>
    <submittedName>
        <fullName evidence="3">Uncharacterized protein</fullName>
    </submittedName>
</protein>
<dbReference type="RefSeq" id="YP_010660800.1">
    <property type="nucleotide sequence ID" value="NC_070882.1"/>
</dbReference>
<evidence type="ECO:0000313" key="3">
    <source>
        <dbReference type="EMBL" id="QEM41789.1"/>
    </source>
</evidence>
<sequence>MSNLDSQMEEAQVLVDGESDVKSAPDLNETDALIQRVEHLNRTVERLSERLHVSEKAIKQILEALTQSEDLHELRVIKILSSFFGGLNNSLHESLEHMTQEVSTRRYGFTIEVVDGVNVTAHENSVIATKREDGGIDFASINTPDQIQNHGTEPFVQYLKQHDELFEGQNAIVINILASKDALEKVQGELNEPVSN</sequence>
<evidence type="ECO:0000256" key="2">
    <source>
        <dbReference type="SAM" id="MobiDB-lite"/>
    </source>
</evidence>
<dbReference type="EMBL" id="MN103543">
    <property type="protein sequence ID" value="QEM41789.1"/>
    <property type="molecule type" value="Genomic_DNA"/>
</dbReference>
<accession>A0A5C1K7P9</accession>
<dbReference type="KEGG" id="vg:77936810"/>
<keyword evidence="1" id="KW-0175">Coiled coil</keyword>
<name>A0A5C1K7P9_9CAUD</name>
<evidence type="ECO:0000256" key="1">
    <source>
        <dbReference type="SAM" id="Coils"/>
    </source>
</evidence>
<evidence type="ECO:0000313" key="4">
    <source>
        <dbReference type="Proteomes" id="UP000322144"/>
    </source>
</evidence>
<proteinExistence type="predicted"/>
<feature type="coiled-coil region" evidence="1">
    <location>
        <begin position="30"/>
        <end position="64"/>
    </location>
</feature>
<dbReference type="GeneID" id="77936810"/>
<keyword evidence="4" id="KW-1185">Reference proteome</keyword>
<reference evidence="3 4" key="1">
    <citation type="submission" date="2019-06" db="EMBL/GenBank/DDBJ databases">
        <title>A distant relative of Phikzvirus genus phages from a therapeutic phage collection.</title>
        <authorList>
            <person name="Hejnowicz M.S."/>
            <person name="Dabrowski K."/>
            <person name="Gawor J."/>
            <person name="Weber-Dabrowska B."/>
            <person name="Gromadka R."/>
            <person name="Lobocka M.B."/>
        </authorList>
    </citation>
    <scope>NUCLEOTIDE SEQUENCE [LARGE SCALE GENOMIC DNA]</scope>
</reference>
<organism evidence="3 4">
    <name type="scientific">Pseudomonas phage vB_PaeM_PS119XW</name>
    <dbReference type="NCBI Taxonomy" id="2601632"/>
    <lineage>
        <taxon>Viruses</taxon>
        <taxon>Duplodnaviria</taxon>
        <taxon>Heunggongvirae</taxon>
        <taxon>Uroviricota</taxon>
        <taxon>Caudoviricetes</taxon>
        <taxon>Chimalliviridae</taxon>
        <taxon>Pawinskivirus</taxon>
        <taxon>Pawinskivirus PS119XW</taxon>
    </lineage>
</organism>
<feature type="region of interest" description="Disordered" evidence="2">
    <location>
        <begin position="1"/>
        <end position="26"/>
    </location>
</feature>
<dbReference type="Proteomes" id="UP000322144">
    <property type="component" value="Segment"/>
</dbReference>